<evidence type="ECO:0008006" key="4">
    <source>
        <dbReference type="Google" id="ProtNLM"/>
    </source>
</evidence>
<evidence type="ECO:0000313" key="2">
    <source>
        <dbReference type="EMBL" id="NIJ63812.1"/>
    </source>
</evidence>
<keyword evidence="1" id="KW-0812">Transmembrane</keyword>
<sequence length="262" mass="28581">MTRDPAWLAAFQAGAFFFVLGLVLVLVLLPWWLARVERARWRPLRRMLALAALQAHRDCGENVVALSRQFFRENAGAPLDRLIRARRAIERQQSDGARFARMVSVYAPAVDARHAALLADTAALAELAEHTLAGLTRLYLGQATVRVGANAVHGDDQLGYASAQLVSLSYIAEMEALADGFADAAAEHRGRMEGALGRKARKAARADLDRIGADVAMLGADVRRFCGRLQAADAGDSTYKTRERGERGARTLDGLIARFDRG</sequence>
<keyword evidence="1" id="KW-1133">Transmembrane helix</keyword>
<feature type="transmembrane region" description="Helical" evidence="1">
    <location>
        <begin position="6"/>
        <end position="33"/>
    </location>
</feature>
<evidence type="ECO:0000256" key="1">
    <source>
        <dbReference type="SAM" id="Phobius"/>
    </source>
</evidence>
<dbReference type="Proteomes" id="UP000564677">
    <property type="component" value="Unassembled WGS sequence"/>
</dbReference>
<keyword evidence="3" id="KW-1185">Reference proteome</keyword>
<evidence type="ECO:0000313" key="3">
    <source>
        <dbReference type="Proteomes" id="UP000564677"/>
    </source>
</evidence>
<keyword evidence="1" id="KW-0472">Membrane</keyword>
<gene>
    <name evidence="2" type="ORF">FHR20_000743</name>
</gene>
<protein>
    <recommendedName>
        <fullName evidence="4">Nitrate/nitrite sensing protein domain-containing protein</fullName>
    </recommendedName>
</protein>
<name>A0A7X5UY62_9SPHN</name>
<reference evidence="2 3" key="1">
    <citation type="submission" date="2020-03" db="EMBL/GenBank/DDBJ databases">
        <title>Genomic Encyclopedia of Type Strains, Phase IV (KMG-IV): sequencing the most valuable type-strain genomes for metagenomic binning, comparative biology and taxonomic classification.</title>
        <authorList>
            <person name="Goeker M."/>
        </authorList>
    </citation>
    <scope>NUCLEOTIDE SEQUENCE [LARGE SCALE GENOMIC DNA]</scope>
    <source>
        <strain evidence="2 3">DSM 4733</strain>
    </source>
</reference>
<dbReference type="AlphaFoldDB" id="A0A7X5UY62"/>
<comment type="caution">
    <text evidence="2">The sequence shown here is derived from an EMBL/GenBank/DDBJ whole genome shotgun (WGS) entry which is preliminary data.</text>
</comment>
<organism evidence="2 3">
    <name type="scientific">Sphingomonas leidyi</name>
    <dbReference type="NCBI Taxonomy" id="68569"/>
    <lineage>
        <taxon>Bacteria</taxon>
        <taxon>Pseudomonadati</taxon>
        <taxon>Pseudomonadota</taxon>
        <taxon>Alphaproteobacteria</taxon>
        <taxon>Sphingomonadales</taxon>
        <taxon>Sphingomonadaceae</taxon>
        <taxon>Sphingomonas</taxon>
    </lineage>
</organism>
<accession>A0A7X5UY62</accession>
<dbReference type="RefSeq" id="WP_167298268.1">
    <property type="nucleotide sequence ID" value="NZ_JAASQV010000001.1"/>
</dbReference>
<proteinExistence type="predicted"/>
<dbReference type="EMBL" id="JAASQV010000001">
    <property type="protein sequence ID" value="NIJ63812.1"/>
    <property type="molecule type" value="Genomic_DNA"/>
</dbReference>